<gene>
    <name evidence="13" type="primary">barA_2</name>
    <name evidence="13" type="ORF">A6302_00732</name>
</gene>
<dbReference type="Proteomes" id="UP000094622">
    <property type="component" value="Unassembled WGS sequence"/>
</dbReference>
<dbReference type="InterPro" id="IPR003018">
    <property type="entry name" value="GAF"/>
</dbReference>
<dbReference type="Pfam" id="PF13185">
    <property type="entry name" value="GAF_2"/>
    <property type="match status" value="1"/>
</dbReference>
<feature type="coiled-coil region" evidence="8">
    <location>
        <begin position="274"/>
        <end position="364"/>
    </location>
</feature>
<dbReference type="SUPFAM" id="SSF55781">
    <property type="entry name" value="GAF domain-like"/>
    <property type="match status" value="1"/>
</dbReference>
<feature type="modified residue" description="4-aspartylphosphate" evidence="7">
    <location>
        <position position="697"/>
    </location>
</feature>
<keyword evidence="6" id="KW-0902">Two-component regulatory system</keyword>
<dbReference type="PRINTS" id="PR00344">
    <property type="entry name" value="BCTRLSENSOR"/>
</dbReference>
<feature type="region of interest" description="Disordered" evidence="9">
    <location>
        <begin position="602"/>
        <end position="630"/>
    </location>
</feature>
<evidence type="ECO:0000256" key="3">
    <source>
        <dbReference type="ARBA" id="ARBA00022553"/>
    </source>
</evidence>
<dbReference type="Gene3D" id="3.30.565.10">
    <property type="entry name" value="Histidine kinase-like ATPase, C-terminal domain"/>
    <property type="match status" value="1"/>
</dbReference>
<dbReference type="PROSITE" id="PS50109">
    <property type="entry name" value="HIS_KIN"/>
    <property type="match status" value="1"/>
</dbReference>
<dbReference type="RefSeq" id="WP_069305867.1">
    <property type="nucleotide sequence ID" value="NZ_MCRJ01000011.1"/>
</dbReference>
<feature type="transmembrane region" description="Helical" evidence="10">
    <location>
        <begin position="87"/>
        <end position="108"/>
    </location>
</feature>
<dbReference type="SMART" id="SM00065">
    <property type="entry name" value="GAF"/>
    <property type="match status" value="1"/>
</dbReference>
<keyword evidence="10" id="KW-1133">Transmembrane helix</keyword>
<dbReference type="InterPro" id="IPR036097">
    <property type="entry name" value="HisK_dim/P_sf"/>
</dbReference>
<dbReference type="CDD" id="cd17546">
    <property type="entry name" value="REC_hyHK_CKI1_RcsC-like"/>
    <property type="match status" value="1"/>
</dbReference>
<keyword evidence="8" id="KW-0175">Coiled coil</keyword>
<feature type="domain" description="Histidine kinase" evidence="11">
    <location>
        <begin position="374"/>
        <end position="593"/>
    </location>
</feature>
<dbReference type="EMBL" id="MCRJ01000011">
    <property type="protein sequence ID" value="ODN71900.1"/>
    <property type="molecule type" value="Genomic_DNA"/>
</dbReference>
<dbReference type="AlphaFoldDB" id="A0A1E3H6F1"/>
<dbReference type="InterPro" id="IPR003594">
    <property type="entry name" value="HATPase_dom"/>
</dbReference>
<dbReference type="EC" id="2.7.13.3" evidence="2"/>
<reference evidence="13 14" key="1">
    <citation type="submission" date="2016-07" db="EMBL/GenBank/DDBJ databases">
        <title>Draft Genome Sequence of Methylobrevis pamukkalensis PK2.</title>
        <authorList>
            <person name="Vasilenko O.V."/>
            <person name="Doronina N.V."/>
            <person name="Shmareva M.N."/>
            <person name="Tarlachkov S.V."/>
            <person name="Mustakhimov I."/>
            <person name="Trotsenko Y.A."/>
        </authorList>
    </citation>
    <scope>NUCLEOTIDE SEQUENCE [LARGE SCALE GENOMIC DNA]</scope>
    <source>
        <strain evidence="13 14">PK2</strain>
    </source>
</reference>
<evidence type="ECO:0000259" key="11">
    <source>
        <dbReference type="PROSITE" id="PS50109"/>
    </source>
</evidence>
<dbReference type="SMART" id="SM00388">
    <property type="entry name" value="HisKA"/>
    <property type="match status" value="1"/>
</dbReference>
<keyword evidence="3 7" id="KW-0597">Phosphoprotein</keyword>
<dbReference type="FunFam" id="3.30.565.10:FF:000010">
    <property type="entry name" value="Sensor histidine kinase RcsC"/>
    <property type="match status" value="1"/>
</dbReference>
<dbReference type="Pfam" id="PF00072">
    <property type="entry name" value="Response_reg"/>
    <property type="match status" value="3"/>
</dbReference>
<keyword evidence="10" id="KW-0472">Membrane</keyword>
<dbReference type="SMART" id="SM00448">
    <property type="entry name" value="REC"/>
    <property type="match status" value="3"/>
</dbReference>
<dbReference type="InterPro" id="IPR029016">
    <property type="entry name" value="GAF-like_dom_sf"/>
</dbReference>
<organism evidence="13 14">
    <name type="scientific">Methylobrevis pamukkalensis</name>
    <dbReference type="NCBI Taxonomy" id="1439726"/>
    <lineage>
        <taxon>Bacteria</taxon>
        <taxon>Pseudomonadati</taxon>
        <taxon>Pseudomonadota</taxon>
        <taxon>Alphaproteobacteria</taxon>
        <taxon>Hyphomicrobiales</taxon>
        <taxon>Pleomorphomonadaceae</taxon>
        <taxon>Methylobrevis</taxon>
    </lineage>
</organism>
<evidence type="ECO:0000256" key="9">
    <source>
        <dbReference type="SAM" id="MobiDB-lite"/>
    </source>
</evidence>
<dbReference type="InterPro" id="IPR001789">
    <property type="entry name" value="Sig_transdc_resp-reg_receiver"/>
</dbReference>
<dbReference type="CDD" id="cd16922">
    <property type="entry name" value="HATPase_EvgS-ArcB-TorS-like"/>
    <property type="match status" value="1"/>
</dbReference>
<protein>
    <recommendedName>
        <fullName evidence="2">histidine kinase</fullName>
        <ecNumber evidence="2">2.7.13.3</ecNumber>
    </recommendedName>
</protein>
<dbReference type="SMART" id="SM00387">
    <property type="entry name" value="HATPase_c"/>
    <property type="match status" value="1"/>
</dbReference>
<evidence type="ECO:0000313" key="14">
    <source>
        <dbReference type="Proteomes" id="UP000094622"/>
    </source>
</evidence>
<dbReference type="PATRIC" id="fig|1439726.3.peg.768"/>
<evidence type="ECO:0000256" key="5">
    <source>
        <dbReference type="ARBA" id="ARBA00022777"/>
    </source>
</evidence>
<evidence type="ECO:0000256" key="8">
    <source>
        <dbReference type="SAM" id="Coils"/>
    </source>
</evidence>
<dbReference type="Gene3D" id="3.30.450.40">
    <property type="match status" value="1"/>
</dbReference>
<dbReference type="Gene3D" id="1.10.287.130">
    <property type="match status" value="1"/>
</dbReference>
<dbReference type="CDD" id="cd00156">
    <property type="entry name" value="REC"/>
    <property type="match status" value="1"/>
</dbReference>
<dbReference type="PROSITE" id="PS50110">
    <property type="entry name" value="RESPONSE_REGULATORY"/>
    <property type="match status" value="3"/>
</dbReference>
<dbReference type="Pfam" id="PF02518">
    <property type="entry name" value="HATPase_c"/>
    <property type="match status" value="1"/>
</dbReference>
<keyword evidence="5 13" id="KW-0418">Kinase</keyword>
<evidence type="ECO:0000256" key="4">
    <source>
        <dbReference type="ARBA" id="ARBA00022679"/>
    </source>
</evidence>
<keyword evidence="14" id="KW-1185">Reference proteome</keyword>
<dbReference type="InterPro" id="IPR005467">
    <property type="entry name" value="His_kinase_dom"/>
</dbReference>
<comment type="caution">
    <text evidence="13">The sequence shown here is derived from an EMBL/GenBank/DDBJ whole genome shotgun (WGS) entry which is preliminary data.</text>
</comment>
<evidence type="ECO:0000256" key="7">
    <source>
        <dbReference type="PROSITE-ProRule" id="PRU00169"/>
    </source>
</evidence>
<dbReference type="PANTHER" id="PTHR45339:SF1">
    <property type="entry name" value="HYBRID SIGNAL TRANSDUCTION HISTIDINE KINASE J"/>
    <property type="match status" value="1"/>
</dbReference>
<dbReference type="PANTHER" id="PTHR45339">
    <property type="entry name" value="HYBRID SIGNAL TRANSDUCTION HISTIDINE KINASE J"/>
    <property type="match status" value="1"/>
</dbReference>
<comment type="catalytic activity">
    <reaction evidence="1">
        <text>ATP + protein L-histidine = ADP + protein N-phospho-L-histidine.</text>
        <dbReference type="EC" id="2.7.13.3"/>
    </reaction>
</comment>
<feature type="modified residue" description="4-aspartylphosphate" evidence="7">
    <location>
        <position position="819"/>
    </location>
</feature>
<evidence type="ECO:0000313" key="13">
    <source>
        <dbReference type="EMBL" id="ODN71900.1"/>
    </source>
</evidence>
<name>A0A1E3H6F1_9HYPH</name>
<evidence type="ECO:0000259" key="12">
    <source>
        <dbReference type="PROSITE" id="PS50110"/>
    </source>
</evidence>
<evidence type="ECO:0000256" key="2">
    <source>
        <dbReference type="ARBA" id="ARBA00012438"/>
    </source>
</evidence>
<feature type="compositionally biased region" description="Low complexity" evidence="9">
    <location>
        <begin position="607"/>
        <end position="626"/>
    </location>
</feature>
<dbReference type="Pfam" id="PF00512">
    <property type="entry name" value="HisKA"/>
    <property type="match status" value="1"/>
</dbReference>
<feature type="domain" description="Response regulatory" evidence="12">
    <location>
        <begin position="648"/>
        <end position="761"/>
    </location>
</feature>
<feature type="transmembrane region" description="Helical" evidence="10">
    <location>
        <begin position="12"/>
        <end position="29"/>
    </location>
</feature>
<dbReference type="CDD" id="cd00082">
    <property type="entry name" value="HisKA"/>
    <property type="match status" value="1"/>
</dbReference>
<proteinExistence type="predicted"/>
<dbReference type="InterPro" id="IPR003661">
    <property type="entry name" value="HisK_dim/P_dom"/>
</dbReference>
<dbReference type="SUPFAM" id="SSF55874">
    <property type="entry name" value="ATPase domain of HSP90 chaperone/DNA topoisomerase II/histidine kinase"/>
    <property type="match status" value="1"/>
</dbReference>
<dbReference type="InterPro" id="IPR004358">
    <property type="entry name" value="Sig_transdc_His_kin-like_C"/>
</dbReference>
<dbReference type="SUPFAM" id="SSF52172">
    <property type="entry name" value="CheY-like"/>
    <property type="match status" value="3"/>
</dbReference>
<feature type="modified residue" description="4-aspartylphosphate" evidence="7">
    <location>
        <position position="971"/>
    </location>
</feature>
<dbReference type="InterPro" id="IPR036890">
    <property type="entry name" value="HATPase_C_sf"/>
</dbReference>
<feature type="domain" description="Response regulatory" evidence="12">
    <location>
        <begin position="770"/>
        <end position="886"/>
    </location>
</feature>
<dbReference type="InterPro" id="IPR011006">
    <property type="entry name" value="CheY-like_superfamily"/>
</dbReference>
<keyword evidence="10" id="KW-0812">Transmembrane</keyword>
<feature type="domain" description="Response regulatory" evidence="12">
    <location>
        <begin position="916"/>
        <end position="1038"/>
    </location>
</feature>
<dbReference type="SUPFAM" id="SSF47384">
    <property type="entry name" value="Homodimeric domain of signal transducing histidine kinase"/>
    <property type="match status" value="1"/>
</dbReference>
<evidence type="ECO:0000256" key="10">
    <source>
        <dbReference type="SAM" id="Phobius"/>
    </source>
</evidence>
<accession>A0A1E3H6F1</accession>
<dbReference type="Gene3D" id="3.40.50.2300">
    <property type="match status" value="3"/>
</dbReference>
<sequence>MLADAARTKTFEYLLYGLFALLIGAVFLIDLNVPLGTSVWVIYLIPVVLSYLAWRPAVPPLIALAATGLMIAGFMVDRPGIDPNIAFVNRSMGIATVWVLAITCIVFIRNRLAVRREEWLQTGQVELARRMAGERKLDALGEEVVRCVAARLGARAGVFYVRDGDVFRRIAAFGVPDGAPVPQEIRRGDGVIGEAIAGNRGYMLDELPGDYLSYGSALGRGRPASVLIAPVRQDDEINGVVEFGFAGKAPKEYGEFLERIAGTVGIAVRSARYRTRLEELVEETRRQSEELRAHGEELAAANEELEEQTQALQDSQRRLEIQQADLEQTNAQLESQTQTLEAQRDDLARTQTALKRQARELERASRYKSEFVANMSHELRTPLNALLIMSRLLIENRTGNLSEEQISFARTIEGSGNDLLGLINDILDLSKVEAGKLDLSPEDVAVAGVVDRLRRTFEPLATQKRVGLRVEVEAGTPETFETDPQRLEQVLKNFLSNAVKFTEAGEVVLKVSPAGDGIAFAVTDTGIGIADEEQETVFEAFRQADGTINRRYGGTGLGLSISRELAGLLGGEIRLESRLGEGSTFTLTLPLHLDRDVVEREQPMPMPRRAAPRPAARPSQAAAAPVVPAPPLPGIEDDRARIAADSRVILVVEDDPAFAKILLDLARELGFQCIVTATADDGVTAARQYLPHAVILDMGLPDHTGLSVLDRLKRDVRTRHIPVHVASAGDYTHAAFAYGAAGYMLKPVRRERLIEALESFGTKMARPMRRVLIVEDDPAQLAGLSHLLGGTHVETVGCSTAAECLERLRTETFDCMVLDMTLPDASGFDILEQLDRDADSSFPPVIVYTARELTPDEELRLRKYSRSIIIKGAKSPERLIDEVTLFLHQVVSELPEQQRTMLASSLNRDVALEGRRILVVEDDVRNVFAVTSIFEPHGAEVQIARNGREALDALARMEDGGQMPVDLVLMDVMMPEMDGLTATREIRTRPAWKSLPIIMLTAKAMPDDQEQCLAAGANDYLAKPLDVDKLLSLARVWMPR</sequence>
<keyword evidence="4 13" id="KW-0808">Transferase</keyword>
<evidence type="ECO:0000256" key="6">
    <source>
        <dbReference type="ARBA" id="ARBA00023012"/>
    </source>
</evidence>
<dbReference type="GO" id="GO:0000155">
    <property type="term" value="F:phosphorelay sensor kinase activity"/>
    <property type="evidence" value="ECO:0007669"/>
    <property type="project" value="InterPro"/>
</dbReference>
<evidence type="ECO:0000256" key="1">
    <source>
        <dbReference type="ARBA" id="ARBA00000085"/>
    </source>
</evidence>
<feature type="transmembrane region" description="Helical" evidence="10">
    <location>
        <begin position="61"/>
        <end position="81"/>
    </location>
</feature>
<dbReference type="OrthoDB" id="9810730at2"/>